<evidence type="ECO:0000313" key="2">
    <source>
        <dbReference type="EMBL" id="KAG2191987.1"/>
    </source>
</evidence>
<feature type="compositionally biased region" description="Low complexity" evidence="1">
    <location>
        <begin position="116"/>
        <end position="139"/>
    </location>
</feature>
<accession>A0A8H7QG07</accession>
<sequence length="512" mass="58004">MSTSIIDIDPRFKDEIISAVFVLQSAGKAVSVNAIAQQMTPFIVNNYNDVSFFVYKADWIKRIITTLHLTNTAFSGSKVNFEKIFCYIQDKALGIENDLLLGANDLVNMTNHQPMTPSSSTAPSSSTTPLSNTSSSINSKQTKLDDVDKVKIRKLYSDLNEEKMWKLKTGTIVERQMERFALTCNFEHPCHSLIFDSGDNCWNNYLTEEELIEIKSYQLKKFPPLPLELKEYLQTLLKYTSLDLDTLYCKLSSVRLHPVNESAKEWAQSTILNTIKLFMCHYIPLTDQTESDVIRRIWILLDTVFDHSIIISRSGEKSSSASSDSRNQSRMIASVDPMARKLCGRKVDMIFKSTSAELGCMECDRSDGVNTTKEMSDGLIKLPKVLKDMLISLCNIAPSLVNDFAVPGVIIMNSKFTLVTMDSPCGYVCRLSRAKPIFFPSQPSEIVNYLVPIMKQVYSTRLLMEQNLALISAVPVEIDEDISFEVENKVYLPQSFYCTKKIVQKRRIDDMN</sequence>
<name>A0A8H7QG07_9FUNG</name>
<dbReference type="Proteomes" id="UP000603453">
    <property type="component" value="Unassembled WGS sequence"/>
</dbReference>
<dbReference type="EMBL" id="JAEPRD010000330">
    <property type="protein sequence ID" value="KAG2191987.1"/>
    <property type="molecule type" value="Genomic_DNA"/>
</dbReference>
<keyword evidence="3" id="KW-1185">Reference proteome</keyword>
<dbReference type="AlphaFoldDB" id="A0A8H7QG07"/>
<proteinExistence type="predicted"/>
<feature type="region of interest" description="Disordered" evidence="1">
    <location>
        <begin position="112"/>
        <end position="140"/>
    </location>
</feature>
<protein>
    <submittedName>
        <fullName evidence="2">Uncharacterized protein</fullName>
    </submittedName>
</protein>
<gene>
    <name evidence="2" type="ORF">INT47_000779</name>
</gene>
<comment type="caution">
    <text evidence="2">The sequence shown here is derived from an EMBL/GenBank/DDBJ whole genome shotgun (WGS) entry which is preliminary data.</text>
</comment>
<reference evidence="2" key="1">
    <citation type="submission" date="2020-12" db="EMBL/GenBank/DDBJ databases">
        <title>Metabolic potential, ecology and presence of endohyphal bacteria is reflected in genomic diversity of Mucoromycotina.</title>
        <authorList>
            <person name="Muszewska A."/>
            <person name="Okrasinska A."/>
            <person name="Steczkiewicz K."/>
            <person name="Drgas O."/>
            <person name="Orlowska M."/>
            <person name="Perlinska-Lenart U."/>
            <person name="Aleksandrzak-Piekarczyk T."/>
            <person name="Szatraj K."/>
            <person name="Zielenkiewicz U."/>
            <person name="Pilsyk S."/>
            <person name="Malc E."/>
            <person name="Mieczkowski P."/>
            <person name="Kruszewska J.S."/>
            <person name="Biernat P."/>
            <person name="Pawlowska J."/>
        </authorList>
    </citation>
    <scope>NUCLEOTIDE SEQUENCE</scope>
    <source>
        <strain evidence="2">WA0000017839</strain>
    </source>
</reference>
<organism evidence="2 3">
    <name type="scientific">Mucor saturninus</name>
    <dbReference type="NCBI Taxonomy" id="64648"/>
    <lineage>
        <taxon>Eukaryota</taxon>
        <taxon>Fungi</taxon>
        <taxon>Fungi incertae sedis</taxon>
        <taxon>Mucoromycota</taxon>
        <taxon>Mucoromycotina</taxon>
        <taxon>Mucoromycetes</taxon>
        <taxon>Mucorales</taxon>
        <taxon>Mucorineae</taxon>
        <taxon>Mucoraceae</taxon>
        <taxon>Mucor</taxon>
    </lineage>
</organism>
<dbReference type="OrthoDB" id="2269854at2759"/>
<evidence type="ECO:0000256" key="1">
    <source>
        <dbReference type="SAM" id="MobiDB-lite"/>
    </source>
</evidence>
<evidence type="ECO:0000313" key="3">
    <source>
        <dbReference type="Proteomes" id="UP000603453"/>
    </source>
</evidence>